<organism evidence="1 2">
    <name type="scientific">Streptacidiphilus alkalitolerans</name>
    <dbReference type="NCBI Taxonomy" id="3342712"/>
    <lineage>
        <taxon>Bacteria</taxon>
        <taxon>Bacillati</taxon>
        <taxon>Actinomycetota</taxon>
        <taxon>Actinomycetes</taxon>
        <taxon>Kitasatosporales</taxon>
        <taxon>Streptomycetaceae</taxon>
        <taxon>Streptacidiphilus</taxon>
    </lineage>
</organism>
<comment type="caution">
    <text evidence="1">The sequence shown here is derived from an EMBL/GenBank/DDBJ whole genome shotgun (WGS) entry which is preliminary data.</text>
</comment>
<dbReference type="Proteomes" id="UP001592582">
    <property type="component" value="Unassembled WGS sequence"/>
</dbReference>
<dbReference type="InterPro" id="IPR045393">
    <property type="entry name" value="DUF6518"/>
</dbReference>
<dbReference type="Pfam" id="PF20128">
    <property type="entry name" value="DUF6518"/>
    <property type="match status" value="1"/>
</dbReference>
<proteinExistence type="predicted"/>
<gene>
    <name evidence="1" type="ORF">ACEZDG_20655</name>
</gene>
<name>A0ABV6VD85_9ACTN</name>
<evidence type="ECO:0000313" key="2">
    <source>
        <dbReference type="Proteomes" id="UP001592582"/>
    </source>
</evidence>
<accession>A0ABV6VD85</accession>
<protein>
    <submittedName>
        <fullName evidence="1">DUF6518 family protein</fullName>
    </submittedName>
</protein>
<keyword evidence="2" id="KW-1185">Reference proteome</keyword>
<evidence type="ECO:0000313" key="1">
    <source>
        <dbReference type="EMBL" id="MFC1411679.1"/>
    </source>
</evidence>
<reference evidence="1 2" key="1">
    <citation type="submission" date="2024-09" db="EMBL/GenBank/DDBJ databases">
        <authorList>
            <person name="Lee S.D."/>
        </authorList>
    </citation>
    <scope>NUCLEOTIDE SEQUENCE [LARGE SCALE GENOMIC DNA]</scope>
    <source>
        <strain evidence="1 2">N1-1</strain>
    </source>
</reference>
<sequence length="191" mass="19702">MAALGGLALGAVTNILQGVLPDSLQMFANSGAVWVVAAYVAGLLVRCGPDWRTFAAGAATQVGAVVGYYGYAQFARDGMGALHAPAVWLAFALVAGPLFGTAGAWWRAAAQWRRVASLGVIGGVFAMEGFWHLLLLHYIADGVVLLAIAALLPLLLGRTARDRLLGQLAVWPLALAAAGALYGVMTATGLN</sequence>
<dbReference type="EMBL" id="JBHEZX010000008">
    <property type="protein sequence ID" value="MFC1411679.1"/>
    <property type="molecule type" value="Genomic_DNA"/>
</dbReference>